<keyword evidence="2" id="KW-1185">Reference proteome</keyword>
<evidence type="ECO:0000313" key="2">
    <source>
        <dbReference type="Proteomes" id="UP001203297"/>
    </source>
</evidence>
<name>A0AAD4M7R3_9AGAM</name>
<dbReference type="Proteomes" id="UP001203297">
    <property type="component" value="Unassembled WGS sequence"/>
</dbReference>
<gene>
    <name evidence="1" type="ORF">B0F90DRAFT_1706143</name>
</gene>
<comment type="caution">
    <text evidence="1">The sequence shown here is derived from an EMBL/GenBank/DDBJ whole genome shotgun (WGS) entry which is preliminary data.</text>
</comment>
<evidence type="ECO:0000313" key="1">
    <source>
        <dbReference type="EMBL" id="KAI0304480.1"/>
    </source>
</evidence>
<dbReference type="AlphaFoldDB" id="A0AAD4M7R3"/>
<organism evidence="1 2">
    <name type="scientific">Multifurca ochricompacta</name>
    <dbReference type="NCBI Taxonomy" id="376703"/>
    <lineage>
        <taxon>Eukaryota</taxon>
        <taxon>Fungi</taxon>
        <taxon>Dikarya</taxon>
        <taxon>Basidiomycota</taxon>
        <taxon>Agaricomycotina</taxon>
        <taxon>Agaricomycetes</taxon>
        <taxon>Russulales</taxon>
        <taxon>Russulaceae</taxon>
        <taxon>Multifurca</taxon>
    </lineage>
</organism>
<accession>A0AAD4M7R3</accession>
<proteinExistence type="predicted"/>
<reference evidence="1" key="1">
    <citation type="journal article" date="2022" name="New Phytol.">
        <title>Evolutionary transition to the ectomycorrhizal habit in the genomes of a hyperdiverse lineage of mushroom-forming fungi.</title>
        <authorList>
            <person name="Looney B."/>
            <person name="Miyauchi S."/>
            <person name="Morin E."/>
            <person name="Drula E."/>
            <person name="Courty P.E."/>
            <person name="Kohler A."/>
            <person name="Kuo A."/>
            <person name="LaButti K."/>
            <person name="Pangilinan J."/>
            <person name="Lipzen A."/>
            <person name="Riley R."/>
            <person name="Andreopoulos W."/>
            <person name="He G."/>
            <person name="Johnson J."/>
            <person name="Nolan M."/>
            <person name="Tritt A."/>
            <person name="Barry K.W."/>
            <person name="Grigoriev I.V."/>
            <person name="Nagy L.G."/>
            <person name="Hibbett D."/>
            <person name="Henrissat B."/>
            <person name="Matheny P.B."/>
            <person name="Labbe J."/>
            <person name="Martin F.M."/>
        </authorList>
    </citation>
    <scope>NUCLEOTIDE SEQUENCE</scope>
    <source>
        <strain evidence="1">BPL690</strain>
    </source>
</reference>
<dbReference type="EMBL" id="WTXG01000007">
    <property type="protein sequence ID" value="KAI0304480.1"/>
    <property type="molecule type" value="Genomic_DNA"/>
</dbReference>
<protein>
    <submittedName>
        <fullName evidence="1">Uncharacterized protein</fullName>
    </submittedName>
</protein>
<sequence>MANKRNAFEVGTWPCSEEYVKNISMIHSAFEQLVGPKGRQGLDEIFNGVEVEKSNAYGVLNWDSLEAHEKFTEDQESLVRFRKLFESSAKDGVPKGDIIHVLWKPEAALPCLKAPFTELTKIRPKEGISTEAIHGILDEYVALTVQVVGATYGHVVEKPKELVFIVGWKSIEGRKEGVEELNLNEIIRKVDEIAEREVINILLTQFRINK</sequence>